<dbReference type="InterPro" id="IPR018672">
    <property type="entry name" value="DUF2140"/>
</dbReference>
<dbReference type="Pfam" id="PF09911">
    <property type="entry name" value="DUF2140"/>
    <property type="match status" value="1"/>
</dbReference>
<evidence type="ECO:0000313" key="1">
    <source>
        <dbReference type="EMBL" id="GGG13994.1"/>
    </source>
</evidence>
<name>A0A917LCP6_9BACI</name>
<dbReference type="AlphaFoldDB" id="A0A917LCP6"/>
<dbReference type="EMBL" id="BMJT01000002">
    <property type="protein sequence ID" value="GGG13994.1"/>
    <property type="molecule type" value="Genomic_DNA"/>
</dbReference>
<dbReference type="RefSeq" id="WP_188613478.1">
    <property type="nucleotide sequence ID" value="NZ_BMJT01000002.1"/>
</dbReference>
<sequence length="188" mass="20857">MNKWKIAFFTLLILVLGSMGVMAMLVLTSERATPQERAPLEGVDMTLSSTTKEVEAAAQTFIDHALKEQVPMQIKVDKDVQLSTAIETWFGNIPVDMTFIPSIVSNQIVLKQETLQAGDLSVSPRMALAVVDQFLETPQWLGIYPLDGQIIIDLAQAPIDNKFNIQPRDITLTEEDVKIDITIPKGAY</sequence>
<keyword evidence="2" id="KW-1185">Reference proteome</keyword>
<gene>
    <name evidence="1" type="primary">ypmS</name>
    <name evidence="1" type="ORF">GCM10007425_05370</name>
</gene>
<evidence type="ECO:0000313" key="2">
    <source>
        <dbReference type="Proteomes" id="UP000616608"/>
    </source>
</evidence>
<reference evidence="1" key="2">
    <citation type="submission" date="2020-09" db="EMBL/GenBank/DDBJ databases">
        <authorList>
            <person name="Sun Q."/>
            <person name="Zhou Y."/>
        </authorList>
    </citation>
    <scope>NUCLEOTIDE SEQUENCE</scope>
    <source>
        <strain evidence="1">CGMCC 1.15760</strain>
    </source>
</reference>
<reference evidence="1" key="1">
    <citation type="journal article" date="2014" name="Int. J. Syst. Evol. Microbiol.">
        <title>Complete genome sequence of Corynebacterium casei LMG S-19264T (=DSM 44701T), isolated from a smear-ripened cheese.</title>
        <authorList>
            <consortium name="US DOE Joint Genome Institute (JGI-PGF)"/>
            <person name="Walter F."/>
            <person name="Albersmeier A."/>
            <person name="Kalinowski J."/>
            <person name="Ruckert C."/>
        </authorList>
    </citation>
    <scope>NUCLEOTIDE SEQUENCE</scope>
    <source>
        <strain evidence="1">CGMCC 1.15760</strain>
    </source>
</reference>
<comment type="caution">
    <text evidence="1">The sequence shown here is derived from an EMBL/GenBank/DDBJ whole genome shotgun (WGS) entry which is preliminary data.</text>
</comment>
<protein>
    <recommendedName>
        <fullName evidence="3">DUF2140 family protein</fullName>
    </recommendedName>
</protein>
<evidence type="ECO:0008006" key="3">
    <source>
        <dbReference type="Google" id="ProtNLM"/>
    </source>
</evidence>
<dbReference type="Proteomes" id="UP000616608">
    <property type="component" value="Unassembled WGS sequence"/>
</dbReference>
<proteinExistence type="predicted"/>
<organism evidence="1 2">
    <name type="scientific">Lysinibacillus alkalisoli</name>
    <dbReference type="NCBI Taxonomy" id="1911548"/>
    <lineage>
        <taxon>Bacteria</taxon>
        <taxon>Bacillati</taxon>
        <taxon>Bacillota</taxon>
        <taxon>Bacilli</taxon>
        <taxon>Bacillales</taxon>
        <taxon>Bacillaceae</taxon>
        <taxon>Lysinibacillus</taxon>
    </lineage>
</organism>
<accession>A0A917LCP6</accession>